<reference evidence="3" key="1">
    <citation type="journal article" date="2019" name="Int. J. Syst. Evol. Microbiol.">
        <title>The Global Catalogue of Microorganisms (GCM) 10K type strain sequencing project: providing services to taxonomists for standard genome sequencing and annotation.</title>
        <authorList>
            <consortium name="The Broad Institute Genomics Platform"/>
            <consortium name="The Broad Institute Genome Sequencing Center for Infectious Disease"/>
            <person name="Wu L."/>
            <person name="Ma J."/>
        </authorList>
    </citation>
    <scope>NUCLEOTIDE SEQUENCE [LARGE SCALE GENOMIC DNA]</scope>
    <source>
        <strain evidence="3">JCM 17494</strain>
    </source>
</reference>
<organism evidence="2 3">
    <name type="scientific">Lentzea roselyniae</name>
    <dbReference type="NCBI Taxonomy" id="531940"/>
    <lineage>
        <taxon>Bacteria</taxon>
        <taxon>Bacillati</taxon>
        <taxon>Actinomycetota</taxon>
        <taxon>Actinomycetes</taxon>
        <taxon>Pseudonocardiales</taxon>
        <taxon>Pseudonocardiaceae</taxon>
        <taxon>Lentzea</taxon>
    </lineage>
</organism>
<evidence type="ECO:0000256" key="1">
    <source>
        <dbReference type="SAM" id="Coils"/>
    </source>
</evidence>
<protein>
    <submittedName>
        <fullName evidence="2">Uncharacterized protein</fullName>
    </submittedName>
</protein>
<name>A0ABP7AZ15_9PSEU</name>
<dbReference type="Proteomes" id="UP001500711">
    <property type="component" value="Unassembled WGS sequence"/>
</dbReference>
<dbReference type="RefSeq" id="WP_346130719.1">
    <property type="nucleotide sequence ID" value="NZ_BAABBE010000008.1"/>
</dbReference>
<keyword evidence="3" id="KW-1185">Reference proteome</keyword>
<evidence type="ECO:0000313" key="2">
    <source>
        <dbReference type="EMBL" id="GAA3643007.1"/>
    </source>
</evidence>
<evidence type="ECO:0000313" key="3">
    <source>
        <dbReference type="Proteomes" id="UP001500711"/>
    </source>
</evidence>
<sequence length="347" mass="37927">MRELLCVPEINPPEQVLHHAILYRDRISTLVPVGHRLSHRTALAQDAGVFHPRSIRDVWHDPSVREESVEGMRRSLKTAARRNGHVITFGASDGTKPSGAHDSEVNLVAIDFASWPTAWSEVVAEVVDEISGGWWRAGQPRPVAPVAVDSWQTAILVGTAVALAGRLRRDVAAPLLLPAYPNEVSQVVRDCTAVGVGGHLLTRMDVGRFLPEPPPGVDTAAVIAFRQRYDDERRRLIRAVERLVKEAARTHGMEEPADVERDVREELDQALADLEQAGRCRFGGWVRRTAWFTVAAGAGAAVAGPTGAAMASVAANWASNPVPRGVRESDFTYLYRIQNALDDLTTT</sequence>
<accession>A0ABP7AZ15</accession>
<dbReference type="EMBL" id="BAABBE010000008">
    <property type="protein sequence ID" value="GAA3643007.1"/>
    <property type="molecule type" value="Genomic_DNA"/>
</dbReference>
<proteinExistence type="predicted"/>
<feature type="coiled-coil region" evidence="1">
    <location>
        <begin position="226"/>
        <end position="277"/>
    </location>
</feature>
<gene>
    <name evidence="2" type="ORF">GCM10022267_32010</name>
</gene>
<keyword evidence="1" id="KW-0175">Coiled coil</keyword>
<comment type="caution">
    <text evidence="2">The sequence shown here is derived from an EMBL/GenBank/DDBJ whole genome shotgun (WGS) entry which is preliminary data.</text>
</comment>